<evidence type="ECO:0000256" key="1">
    <source>
        <dbReference type="ARBA" id="ARBA00022801"/>
    </source>
</evidence>
<dbReference type="STRING" id="69332.A0A388M5E9"/>
<comment type="caution">
    <text evidence="3">The sequence shown here is derived from an EMBL/GenBank/DDBJ whole genome shotgun (WGS) entry which is preliminary data.</text>
</comment>
<dbReference type="GO" id="GO:0016788">
    <property type="term" value="F:hydrolase activity, acting on ester bonds"/>
    <property type="evidence" value="ECO:0007669"/>
    <property type="project" value="UniProtKB-ARBA"/>
</dbReference>
<dbReference type="PANTHER" id="PTHR22946:SF9">
    <property type="entry name" value="POLYKETIDE TRANSFERASE AF380"/>
    <property type="match status" value="1"/>
</dbReference>
<protein>
    <recommendedName>
        <fullName evidence="5">Dienelactone hydrolase domain-containing protein</fullName>
    </recommendedName>
</protein>
<reference evidence="3 4" key="1">
    <citation type="journal article" date="2018" name="Cell">
        <title>The Chara Genome: Secondary Complexity and Implications for Plant Terrestrialization.</title>
        <authorList>
            <person name="Nishiyama T."/>
            <person name="Sakayama H."/>
            <person name="Vries J.D."/>
            <person name="Buschmann H."/>
            <person name="Saint-Marcoux D."/>
            <person name="Ullrich K.K."/>
            <person name="Haas F.B."/>
            <person name="Vanderstraeten L."/>
            <person name="Becker D."/>
            <person name="Lang D."/>
            <person name="Vosolsobe S."/>
            <person name="Rombauts S."/>
            <person name="Wilhelmsson P.K.I."/>
            <person name="Janitza P."/>
            <person name="Kern R."/>
            <person name="Heyl A."/>
            <person name="Rumpler F."/>
            <person name="Villalobos L.I.A.C."/>
            <person name="Clay J.M."/>
            <person name="Skokan R."/>
            <person name="Toyoda A."/>
            <person name="Suzuki Y."/>
            <person name="Kagoshima H."/>
            <person name="Schijlen E."/>
            <person name="Tajeshwar N."/>
            <person name="Catarino B."/>
            <person name="Hetherington A.J."/>
            <person name="Saltykova A."/>
            <person name="Bonnot C."/>
            <person name="Breuninger H."/>
            <person name="Symeonidi A."/>
            <person name="Radhakrishnan G.V."/>
            <person name="Van Nieuwerburgh F."/>
            <person name="Deforce D."/>
            <person name="Chang C."/>
            <person name="Karol K.G."/>
            <person name="Hedrich R."/>
            <person name="Ulvskov P."/>
            <person name="Glockner G."/>
            <person name="Delwiche C.F."/>
            <person name="Petrasek J."/>
            <person name="Van de Peer Y."/>
            <person name="Friml J."/>
            <person name="Beilby M."/>
            <person name="Dolan L."/>
            <person name="Kohara Y."/>
            <person name="Sugano S."/>
            <person name="Fujiyama A."/>
            <person name="Delaux P.-M."/>
            <person name="Quint M."/>
            <person name="TheiBen G."/>
            <person name="Hagemann M."/>
            <person name="Harholt J."/>
            <person name="Dunand C."/>
            <person name="Zachgo S."/>
            <person name="Langdale J."/>
            <person name="Maumus F."/>
            <person name="Straeten D.V.D."/>
            <person name="Gould S.B."/>
            <person name="Rensing S.A."/>
        </authorList>
    </citation>
    <scope>NUCLEOTIDE SEQUENCE [LARGE SCALE GENOMIC DNA]</scope>
    <source>
        <strain evidence="3 4">S276</strain>
    </source>
</reference>
<dbReference type="InterPro" id="IPR029058">
    <property type="entry name" value="AB_hydrolase_fold"/>
</dbReference>
<dbReference type="Proteomes" id="UP000265515">
    <property type="component" value="Unassembled WGS sequence"/>
</dbReference>
<dbReference type="AlphaFoldDB" id="A0A388M5E9"/>
<feature type="chain" id="PRO_5017260562" description="Dienelactone hydrolase domain-containing protein" evidence="2">
    <location>
        <begin position="19"/>
        <end position="311"/>
    </location>
</feature>
<dbReference type="PANTHER" id="PTHR22946">
    <property type="entry name" value="DIENELACTONE HYDROLASE DOMAIN-CONTAINING PROTEIN-RELATED"/>
    <property type="match status" value="1"/>
</dbReference>
<proteinExistence type="predicted"/>
<dbReference type="Gene3D" id="3.40.50.1820">
    <property type="entry name" value="alpha/beta hydrolase"/>
    <property type="match status" value="1"/>
</dbReference>
<keyword evidence="2" id="KW-0732">Signal</keyword>
<evidence type="ECO:0000313" key="3">
    <source>
        <dbReference type="EMBL" id="GBG89781.1"/>
    </source>
</evidence>
<accession>A0A388M5E9</accession>
<dbReference type="Gramene" id="GBG89781">
    <property type="protein sequence ID" value="GBG89781"/>
    <property type="gene ID" value="CBR_g49632"/>
</dbReference>
<dbReference type="SUPFAM" id="SSF53474">
    <property type="entry name" value="alpha/beta-Hydrolases"/>
    <property type="match status" value="1"/>
</dbReference>
<sequence length="311" mass="32242">MSPAVLLITFVVMAMASSLPVGESAVTVSKVSFPGPGSVTLSAVRYEPDGFSGGSNFPAVVMMHGCSGMWSNNIVDAANSNGTPNLQNQIEKWGLKLAGVGAVALAVDSFTPRGLLTQAEQNQCGGTSSVDPYTTRVQDARLAHSYLTGLAGSKVNGASVALLGWSHGAQSTLVEAAATPRDSTSERLVTEHIFAASVAFYPGCGTALGFGSTVAGSYWRPYRSLQLHVGTADGFYSNCQTRATIAQGSPYNADVAFFGYSDAAHSFDGVSQTWASSKCTAAEIPTKPDECAMRAGDIDGLAFLKTKLGLS</sequence>
<organism evidence="3 4">
    <name type="scientific">Chara braunii</name>
    <name type="common">Braun's stonewort</name>
    <dbReference type="NCBI Taxonomy" id="69332"/>
    <lineage>
        <taxon>Eukaryota</taxon>
        <taxon>Viridiplantae</taxon>
        <taxon>Streptophyta</taxon>
        <taxon>Charophyceae</taxon>
        <taxon>Charales</taxon>
        <taxon>Characeae</taxon>
        <taxon>Chara</taxon>
    </lineage>
</organism>
<dbReference type="InterPro" id="IPR050261">
    <property type="entry name" value="FrsA_esterase"/>
</dbReference>
<evidence type="ECO:0008006" key="5">
    <source>
        <dbReference type="Google" id="ProtNLM"/>
    </source>
</evidence>
<evidence type="ECO:0000256" key="2">
    <source>
        <dbReference type="SAM" id="SignalP"/>
    </source>
</evidence>
<dbReference type="OrthoDB" id="1901547at2759"/>
<evidence type="ECO:0000313" key="4">
    <source>
        <dbReference type="Proteomes" id="UP000265515"/>
    </source>
</evidence>
<feature type="signal peptide" evidence="2">
    <location>
        <begin position="1"/>
        <end position="18"/>
    </location>
</feature>
<name>A0A388M5E9_CHABU</name>
<keyword evidence="1" id="KW-0378">Hydrolase</keyword>
<dbReference type="EMBL" id="BFEA01000761">
    <property type="protein sequence ID" value="GBG89781.1"/>
    <property type="molecule type" value="Genomic_DNA"/>
</dbReference>
<gene>
    <name evidence="3" type="ORF">CBR_g49632</name>
</gene>
<keyword evidence="4" id="KW-1185">Reference proteome</keyword>